<dbReference type="AlphaFoldDB" id="A0A9R1CSV1"/>
<proteinExistence type="predicted"/>
<gene>
    <name evidence="2" type="ORF">KM295_06755</name>
</gene>
<organism evidence="2 3">
    <name type="scientific">Natronomonas aquatica</name>
    <dbReference type="NCBI Taxonomy" id="2841590"/>
    <lineage>
        <taxon>Archaea</taxon>
        <taxon>Methanobacteriati</taxon>
        <taxon>Methanobacteriota</taxon>
        <taxon>Stenosarchaea group</taxon>
        <taxon>Halobacteria</taxon>
        <taxon>Halobacteriales</taxon>
        <taxon>Natronomonadaceae</taxon>
        <taxon>Natronomonas</taxon>
    </lineage>
</organism>
<keyword evidence="3" id="KW-1185">Reference proteome</keyword>
<sequence length="37" mass="4050">MGEPENVDGEYVCGACEKSFPTKAALKRHVREVGLVE</sequence>
<name>A0A9R1CSV1_9EURY</name>
<dbReference type="EMBL" id="JAHLKM010000006">
    <property type="protein sequence ID" value="MCQ4333183.1"/>
    <property type="molecule type" value="Genomic_DNA"/>
</dbReference>
<dbReference type="SUPFAM" id="SSF57667">
    <property type="entry name" value="beta-beta-alpha zinc fingers"/>
    <property type="match status" value="1"/>
</dbReference>
<evidence type="ECO:0000313" key="3">
    <source>
        <dbReference type="Proteomes" id="UP001139494"/>
    </source>
</evidence>
<comment type="caution">
    <text evidence="2">The sequence shown here is derived from an EMBL/GenBank/DDBJ whole genome shotgun (WGS) entry which is preliminary data.</text>
</comment>
<dbReference type="RefSeq" id="WP_256029207.1">
    <property type="nucleotide sequence ID" value="NZ_JAHLKM010000006.1"/>
</dbReference>
<evidence type="ECO:0000259" key="1">
    <source>
        <dbReference type="PROSITE" id="PS50157"/>
    </source>
</evidence>
<dbReference type="InterPro" id="IPR036236">
    <property type="entry name" value="Znf_C2H2_sf"/>
</dbReference>
<dbReference type="PROSITE" id="PS50157">
    <property type="entry name" value="ZINC_FINGER_C2H2_2"/>
    <property type="match status" value="1"/>
</dbReference>
<protein>
    <submittedName>
        <fullName evidence="2">C2H2-type zinc finger protein</fullName>
    </submittedName>
</protein>
<reference evidence="2" key="1">
    <citation type="journal article" date="2023" name="Front. Microbiol.">
        <title>Genomic-based phylogenetic and metabolic analyses of the genus Natronomonas, and description of Natronomonas aquatica sp. nov.</title>
        <authorList>
            <person name="Garcia-Roldan A."/>
            <person name="Duran-Viseras A."/>
            <person name="de la Haba R.R."/>
            <person name="Corral P."/>
            <person name="Sanchez-Porro C."/>
            <person name="Ventosa A."/>
        </authorList>
    </citation>
    <scope>NUCLEOTIDE SEQUENCE</scope>
    <source>
        <strain evidence="2">F2-12</strain>
    </source>
</reference>
<dbReference type="Proteomes" id="UP001139494">
    <property type="component" value="Unassembled WGS sequence"/>
</dbReference>
<accession>A0A9R1CSV1</accession>
<feature type="domain" description="C2H2-type" evidence="1">
    <location>
        <begin position="11"/>
        <end position="37"/>
    </location>
</feature>
<evidence type="ECO:0000313" key="2">
    <source>
        <dbReference type="EMBL" id="MCQ4333183.1"/>
    </source>
</evidence>
<dbReference type="Gene3D" id="3.30.160.60">
    <property type="entry name" value="Classic Zinc Finger"/>
    <property type="match status" value="1"/>
</dbReference>
<dbReference type="InterPro" id="IPR013087">
    <property type="entry name" value="Znf_C2H2_type"/>
</dbReference>